<evidence type="ECO:0000313" key="2">
    <source>
        <dbReference type="Proteomes" id="UP001565242"/>
    </source>
</evidence>
<keyword evidence="2" id="KW-1185">Reference proteome</keyword>
<dbReference type="Proteomes" id="UP001565242">
    <property type="component" value="Unassembled WGS sequence"/>
</dbReference>
<evidence type="ECO:0000313" key="1">
    <source>
        <dbReference type="EMBL" id="MEY8537593.1"/>
    </source>
</evidence>
<dbReference type="EMBL" id="JBCLSQ010000007">
    <property type="protein sequence ID" value="MEY8537593.1"/>
    <property type="molecule type" value="Genomic_DNA"/>
</dbReference>
<proteinExistence type="predicted"/>
<protein>
    <submittedName>
        <fullName evidence="1">Uncharacterized protein</fullName>
    </submittedName>
</protein>
<comment type="caution">
    <text evidence="1">The sequence shown here is derived from an EMBL/GenBank/DDBJ whole genome shotgun (WGS) entry which is preliminary data.</text>
</comment>
<organism evidence="1 2">
    <name type="scientific">Lactococcus muris</name>
    <dbReference type="NCBI Taxonomy" id="2941330"/>
    <lineage>
        <taxon>Bacteria</taxon>
        <taxon>Bacillati</taxon>
        <taxon>Bacillota</taxon>
        <taxon>Bacilli</taxon>
        <taxon>Lactobacillales</taxon>
        <taxon>Streptococcaceae</taxon>
        <taxon>Lactococcus</taxon>
    </lineage>
</organism>
<name>A0ABV4DAF6_9LACT</name>
<gene>
    <name evidence="1" type="ORF">AALM99_03895</name>
</gene>
<reference evidence="1 2" key="1">
    <citation type="submission" date="2024-03" db="EMBL/GenBank/DDBJ databases">
        <title>Mouse gut bacterial collection (mGBC) of GemPharmatech.</title>
        <authorList>
            <person name="He Y."/>
            <person name="Dong L."/>
            <person name="Wu D."/>
            <person name="Gao X."/>
            <person name="Lin Z."/>
        </authorList>
    </citation>
    <scope>NUCLEOTIDE SEQUENCE [LARGE SCALE GENOMIC DNA]</scope>
    <source>
        <strain evidence="1 2">20-218</strain>
    </source>
</reference>
<dbReference type="RefSeq" id="WP_369917934.1">
    <property type="nucleotide sequence ID" value="NZ_JBCLSQ010000007.1"/>
</dbReference>
<sequence length="114" mass="13430">MDEKTKFEEEIVCEVKEMIISDASLTYGKRNSFDRFITRIEQGQSFEEAIGPLLRNLNRLKNKEIQSQGLSCGTEKIFNKLSGKYDIPLKKETFILWWSGKLTFFFNFVEKYLN</sequence>
<accession>A0ABV4DAF6</accession>